<dbReference type="OrthoDB" id="10507692at2759"/>
<dbReference type="Proteomes" id="UP000003786">
    <property type="component" value="Chromosome 2"/>
</dbReference>
<name>J4D866_THEOR</name>
<feature type="compositionally biased region" description="Polar residues" evidence="2">
    <location>
        <begin position="871"/>
        <end position="882"/>
    </location>
</feature>
<dbReference type="VEuPathDB" id="PiroplasmaDB:TOT_020000855"/>
<feature type="compositionally biased region" description="Low complexity" evidence="2">
    <location>
        <begin position="883"/>
        <end position="921"/>
    </location>
</feature>
<feature type="chain" id="PRO_5003778761" description="SfiI-subtelomeric related protein family member" evidence="3">
    <location>
        <begin position="30"/>
        <end position="958"/>
    </location>
</feature>
<accession>J4D866</accession>
<feature type="compositionally biased region" description="Low complexity" evidence="2">
    <location>
        <begin position="814"/>
        <end position="870"/>
    </location>
</feature>
<organism evidence="4 5">
    <name type="scientific">Theileria orientalis strain Shintoku</name>
    <dbReference type="NCBI Taxonomy" id="869250"/>
    <lineage>
        <taxon>Eukaryota</taxon>
        <taxon>Sar</taxon>
        <taxon>Alveolata</taxon>
        <taxon>Apicomplexa</taxon>
        <taxon>Aconoidasida</taxon>
        <taxon>Piroplasmida</taxon>
        <taxon>Theileriidae</taxon>
        <taxon>Theileria</taxon>
    </lineage>
</organism>
<feature type="compositionally biased region" description="Acidic residues" evidence="2">
    <location>
        <begin position="118"/>
        <end position="135"/>
    </location>
</feature>
<dbReference type="EMBL" id="AP011947">
    <property type="protein sequence ID" value="BAM40600.1"/>
    <property type="molecule type" value="Genomic_DNA"/>
</dbReference>
<evidence type="ECO:0000256" key="3">
    <source>
        <dbReference type="SAM" id="SignalP"/>
    </source>
</evidence>
<evidence type="ECO:0000256" key="2">
    <source>
        <dbReference type="SAM" id="MobiDB-lite"/>
    </source>
</evidence>
<dbReference type="PANTHER" id="PTHR12460">
    <property type="entry name" value="CYCLIN-DEPENDENT KINASE INHIBITOR-RELATED PROTEIN"/>
    <property type="match status" value="1"/>
</dbReference>
<dbReference type="RefSeq" id="XP_009690901.1">
    <property type="nucleotide sequence ID" value="XM_009692606.1"/>
</dbReference>
<evidence type="ECO:0000313" key="5">
    <source>
        <dbReference type="Proteomes" id="UP000003786"/>
    </source>
</evidence>
<protein>
    <recommendedName>
        <fullName evidence="6">SfiI-subtelomeric related protein family member</fullName>
    </recommendedName>
</protein>
<keyword evidence="3" id="KW-0732">Signal</keyword>
<feature type="region of interest" description="Disordered" evidence="2">
    <location>
        <begin position="108"/>
        <end position="143"/>
    </location>
</feature>
<keyword evidence="1" id="KW-0175">Coiled coil</keyword>
<dbReference type="AlphaFoldDB" id="J4D866"/>
<reference evidence="4 5" key="1">
    <citation type="journal article" date="2012" name="MBio">
        <title>Comparative genome analysis of three eukaryotic parasites with differing abilities to transform leukocytes reveals key mediators of Theileria-induced leukocyte transformation.</title>
        <authorList>
            <person name="Hayashida K."/>
            <person name="Hara Y."/>
            <person name="Abe T."/>
            <person name="Yamasaki C."/>
            <person name="Toyoda A."/>
            <person name="Kosuge T."/>
            <person name="Suzuki Y."/>
            <person name="Sato Y."/>
            <person name="Kawashima S."/>
            <person name="Katayama T."/>
            <person name="Wakaguri H."/>
            <person name="Inoue N."/>
            <person name="Homma K."/>
            <person name="Tada-Umezaki M."/>
            <person name="Yagi Y."/>
            <person name="Fujii Y."/>
            <person name="Habara T."/>
            <person name="Kanehisa M."/>
            <person name="Watanabe H."/>
            <person name="Ito K."/>
            <person name="Gojobori T."/>
            <person name="Sugawara H."/>
            <person name="Imanishi T."/>
            <person name="Weir W."/>
            <person name="Gardner M."/>
            <person name="Pain A."/>
            <person name="Shiels B."/>
            <person name="Hattori M."/>
            <person name="Nene V."/>
            <person name="Sugimoto C."/>
        </authorList>
    </citation>
    <scope>NUCLEOTIDE SEQUENCE [LARGE SCALE GENOMIC DNA]</scope>
    <source>
        <strain evidence="4 5">Shintoku</strain>
    </source>
</reference>
<evidence type="ECO:0000256" key="1">
    <source>
        <dbReference type="SAM" id="Coils"/>
    </source>
</evidence>
<gene>
    <name evidence="4" type="ORF">TOT_020000855</name>
</gene>
<feature type="coiled-coil region" evidence="1">
    <location>
        <begin position="268"/>
        <end position="299"/>
    </location>
</feature>
<proteinExistence type="predicted"/>
<sequence length="958" mass="100388">MKSIYSCTILIIILLSQLDIFTFVEYASANSGSGTPIVVNIDSKRSTNQVTFEENKKKKRSIYTCKSGFLIKQITSGGQTLWQAKDRVYADRIAFALDEKGKPKAKILYPGDPAFDVNDGEDASDDEGEGEDSDVEGGKITNDQPAKIKAKAAAAAKTAATPHKVKAIPVAAESGGGKTLDIPLGETSQEEDGDKDDGIIVVEQKRSPSKTSTAHIVHSSAPKVTAAQAAAPISFQAPTQPKYAVSTTEVKKTAGAPAAPVSGRQNAKADLMAQLQKMAQEMNNEISQLTAEVQRRQAGGAAAPPASVSTAVPAAPVATAAPAAPAFAAPPAAHVPAPAEEFEVVDAQPPAPPKKQYVTSVEVVQRPPKAKAQPAFTHAHIPADVKVAADTGFAAHLVDGAHQVKQGEFQGDKIELLHHKVDRVYSELAILRLDHARMNAKLDAFIAALSTGGSMATAAGAAASAVSHSAHAGAHIPRSAGDDAITAYQLAAEFPTGWHGHSFARTGLKVDLAQLPSSTADYDVKEQGDIVTLLFNKGKNADDVSCAGASVWDFYLMKSDSSYPSSLRYNRKTLKILLNFDKFLILYEKDSDGKWQEAKKMELSAVDLIVKKSDFTNNDYKFNADSSEKRYTYEAKDGKAFKSVKHEDMDVWRTQSLIDYAVKVEMKEYIDNMMDMTLHFIDRSVLKYVKESAAANWVFVDPSTVTAASVNVFSSEETYSYTISIDTNGVKSFKANEGFKFNKVIAKQGTTFKTVCETQNELNFASRVDFDAMGATRKITLHYGVGTAVSKKVFEETAVGWKAEGSAGAPAHQAASTGTSGLSASSSTTPSTTNLTGMGAMGASTANLSTTPTSSSTTNLSSSSGLATSTMNLASAGTTPMTGSAGQASEANAGANAGARTSATTPAQSTSNASSTDSAANVNGTGSSGSTPADGTGSAAPTTGTDSSATTTNAGATS</sequence>
<dbReference type="GeneID" id="20714971"/>
<evidence type="ECO:0000313" key="4">
    <source>
        <dbReference type="EMBL" id="BAM40600.1"/>
    </source>
</evidence>
<keyword evidence="5" id="KW-1185">Reference proteome</keyword>
<dbReference type="KEGG" id="tot:TOT_020000855"/>
<feature type="region of interest" description="Disordered" evidence="2">
    <location>
        <begin position="171"/>
        <end position="194"/>
    </location>
</feature>
<feature type="compositionally biased region" description="Low complexity" evidence="2">
    <location>
        <begin position="931"/>
        <end position="958"/>
    </location>
</feature>
<evidence type="ECO:0008006" key="6">
    <source>
        <dbReference type="Google" id="ProtNLM"/>
    </source>
</evidence>
<feature type="region of interest" description="Disordered" evidence="2">
    <location>
        <begin position="805"/>
        <end position="958"/>
    </location>
</feature>
<feature type="signal peptide" evidence="3">
    <location>
        <begin position="1"/>
        <end position="29"/>
    </location>
</feature>